<proteinExistence type="predicted"/>
<evidence type="ECO:0000313" key="2">
    <source>
        <dbReference type="EMBL" id="UYM18497.1"/>
    </source>
</evidence>
<keyword evidence="3" id="KW-1185">Reference proteome</keyword>
<evidence type="ECO:0000256" key="1">
    <source>
        <dbReference type="SAM" id="Phobius"/>
    </source>
</evidence>
<feature type="transmembrane region" description="Helical" evidence="1">
    <location>
        <begin position="12"/>
        <end position="31"/>
    </location>
</feature>
<keyword evidence="1" id="KW-0472">Membrane</keyword>
<dbReference type="RefSeq" id="WP_262601258.1">
    <property type="nucleotide sequence ID" value="NZ_CP103300.1"/>
</dbReference>
<accession>A0ABY6H117</accession>
<gene>
    <name evidence="2" type="ORF">NX720_11540</name>
</gene>
<protein>
    <submittedName>
        <fullName evidence="2">Uncharacterized protein</fullName>
    </submittedName>
</protein>
<reference evidence="2" key="1">
    <citation type="submission" date="2022-10" db="EMBL/GenBank/DDBJ databases">
        <title>Completed Genome Sequence of two octocoral isolated bacterium, Endozoicomonas euniceicola EF212T and Endozoicomonas gorgoniicola PS125T.</title>
        <authorList>
            <person name="Chiou Y.-J."/>
            <person name="Chen Y.-H."/>
        </authorList>
    </citation>
    <scope>NUCLEOTIDE SEQUENCE</scope>
    <source>
        <strain evidence="2">EF212</strain>
    </source>
</reference>
<dbReference type="Proteomes" id="UP001163255">
    <property type="component" value="Chromosome"/>
</dbReference>
<organism evidence="2 3">
    <name type="scientific">Endozoicomonas euniceicola</name>
    <dbReference type="NCBI Taxonomy" id="1234143"/>
    <lineage>
        <taxon>Bacteria</taxon>
        <taxon>Pseudomonadati</taxon>
        <taxon>Pseudomonadota</taxon>
        <taxon>Gammaproteobacteria</taxon>
        <taxon>Oceanospirillales</taxon>
        <taxon>Endozoicomonadaceae</taxon>
        <taxon>Endozoicomonas</taxon>
    </lineage>
</organism>
<evidence type="ECO:0000313" key="3">
    <source>
        <dbReference type="Proteomes" id="UP001163255"/>
    </source>
</evidence>
<keyword evidence="1" id="KW-0812">Transmembrane</keyword>
<dbReference type="EMBL" id="CP103300">
    <property type="protein sequence ID" value="UYM18497.1"/>
    <property type="molecule type" value="Genomic_DNA"/>
</dbReference>
<keyword evidence="1" id="KW-1133">Transmembrane helix</keyword>
<sequence length="82" mass="9401">MLIEAFIMLVKAFFQLVEAFIVLVEAFIVLVKPLTSFFNKLIVLFVCSPEPCMCRFCKCLTLLYPILLLQHPASGKLYRAGW</sequence>
<name>A0ABY6H117_9GAMM</name>